<protein>
    <submittedName>
        <fullName evidence="1">Uncharacterized protein</fullName>
    </submittedName>
</protein>
<sequence length="76" mass="8518">MLVFSAAWVKKKVYSCDSLVYSADIICELLFDILLHLWLDVLCHRSGGFGWTALVGQRCWSANLCRGIFGIAHVSL</sequence>
<evidence type="ECO:0000313" key="1">
    <source>
        <dbReference type="EMBL" id="JAD16575.1"/>
    </source>
</evidence>
<reference evidence="1" key="1">
    <citation type="submission" date="2014-09" db="EMBL/GenBank/DDBJ databases">
        <authorList>
            <person name="Magalhaes I.L.F."/>
            <person name="Oliveira U."/>
            <person name="Santos F.R."/>
            <person name="Vidigal T.H.D.A."/>
            <person name="Brescovit A.D."/>
            <person name="Santos A.J."/>
        </authorList>
    </citation>
    <scope>NUCLEOTIDE SEQUENCE</scope>
    <source>
        <tissue evidence="1">Shoot tissue taken approximately 20 cm above the soil surface</tissue>
    </source>
</reference>
<accession>A0A0A8XV90</accession>
<organism evidence="1">
    <name type="scientific">Arundo donax</name>
    <name type="common">Giant reed</name>
    <name type="synonym">Donax arundinaceus</name>
    <dbReference type="NCBI Taxonomy" id="35708"/>
    <lineage>
        <taxon>Eukaryota</taxon>
        <taxon>Viridiplantae</taxon>
        <taxon>Streptophyta</taxon>
        <taxon>Embryophyta</taxon>
        <taxon>Tracheophyta</taxon>
        <taxon>Spermatophyta</taxon>
        <taxon>Magnoliopsida</taxon>
        <taxon>Liliopsida</taxon>
        <taxon>Poales</taxon>
        <taxon>Poaceae</taxon>
        <taxon>PACMAD clade</taxon>
        <taxon>Arundinoideae</taxon>
        <taxon>Arundineae</taxon>
        <taxon>Arundo</taxon>
    </lineage>
</organism>
<dbReference type="EMBL" id="GBRH01281320">
    <property type="protein sequence ID" value="JAD16575.1"/>
    <property type="molecule type" value="Transcribed_RNA"/>
</dbReference>
<proteinExistence type="predicted"/>
<name>A0A0A8XV90_ARUDO</name>
<reference evidence="1" key="2">
    <citation type="journal article" date="2015" name="Data Brief">
        <title>Shoot transcriptome of the giant reed, Arundo donax.</title>
        <authorList>
            <person name="Barrero R.A."/>
            <person name="Guerrero F.D."/>
            <person name="Moolhuijzen P."/>
            <person name="Goolsby J.A."/>
            <person name="Tidwell J."/>
            <person name="Bellgard S.E."/>
            <person name="Bellgard M.I."/>
        </authorList>
    </citation>
    <scope>NUCLEOTIDE SEQUENCE</scope>
    <source>
        <tissue evidence="1">Shoot tissue taken approximately 20 cm above the soil surface</tissue>
    </source>
</reference>
<dbReference type="AlphaFoldDB" id="A0A0A8XV90"/>